<keyword evidence="2" id="KW-0238">DNA-binding</keyword>
<feature type="domain" description="HTH araC/xylS-type" evidence="4">
    <location>
        <begin position="181"/>
        <end position="279"/>
    </location>
</feature>
<evidence type="ECO:0000256" key="3">
    <source>
        <dbReference type="ARBA" id="ARBA00023163"/>
    </source>
</evidence>
<evidence type="ECO:0000313" key="5">
    <source>
        <dbReference type="EMBL" id="MDJ1503675.1"/>
    </source>
</evidence>
<proteinExistence type="predicted"/>
<sequence>MSDTLLLSLKPQEHIPIYQLDGDTIFVYTSDDPAFHGFGGSHRNDFFEIIWFTSNADVHYIDFTPHPILKDTVYLLGRNQVHAIPGSKPAARVIAFSRELMYAIEEDHLRYLFLPFTNDGITIPPDMVEPMAHLFDLMHLECKTKADIGVLHLYLRLFLIHLYRFSQTLSSSIALHDERVKKIYILISDHYKEERNVTFYANAVNLTPKRLNEVLKERLGVTVTQIIHTYLVIEAKRQILIGKRTFKEIAFELGFSEQAYFSRFFKKQTGITPETFQQVALGIFR</sequence>
<dbReference type="GO" id="GO:0043565">
    <property type="term" value="F:sequence-specific DNA binding"/>
    <property type="evidence" value="ECO:0007669"/>
    <property type="project" value="InterPro"/>
</dbReference>
<keyword evidence="6" id="KW-1185">Reference proteome</keyword>
<reference evidence="5" key="1">
    <citation type="submission" date="2023-05" db="EMBL/GenBank/DDBJ databases">
        <authorList>
            <person name="Zhang X."/>
        </authorList>
    </citation>
    <scope>NUCLEOTIDE SEQUENCE</scope>
    <source>
        <strain evidence="5">BD1B2-1</strain>
    </source>
</reference>
<gene>
    <name evidence="5" type="ORF">QNI22_23635</name>
</gene>
<dbReference type="PROSITE" id="PS01124">
    <property type="entry name" value="HTH_ARAC_FAMILY_2"/>
    <property type="match status" value="1"/>
</dbReference>
<dbReference type="PRINTS" id="PR00032">
    <property type="entry name" value="HTHARAC"/>
</dbReference>
<evidence type="ECO:0000256" key="2">
    <source>
        <dbReference type="ARBA" id="ARBA00023125"/>
    </source>
</evidence>
<keyword evidence="3" id="KW-0804">Transcription</keyword>
<dbReference type="InterPro" id="IPR020449">
    <property type="entry name" value="Tscrpt_reg_AraC-type_HTH"/>
</dbReference>
<dbReference type="InterPro" id="IPR009057">
    <property type="entry name" value="Homeodomain-like_sf"/>
</dbReference>
<evidence type="ECO:0000256" key="1">
    <source>
        <dbReference type="ARBA" id="ARBA00023015"/>
    </source>
</evidence>
<dbReference type="Pfam" id="PF12833">
    <property type="entry name" value="HTH_18"/>
    <property type="match status" value="1"/>
</dbReference>
<dbReference type="PANTHER" id="PTHR43280:SF32">
    <property type="entry name" value="TRANSCRIPTIONAL REGULATORY PROTEIN"/>
    <property type="match status" value="1"/>
</dbReference>
<evidence type="ECO:0000313" key="6">
    <source>
        <dbReference type="Proteomes" id="UP001232063"/>
    </source>
</evidence>
<dbReference type="EMBL" id="JASJOU010000009">
    <property type="protein sequence ID" value="MDJ1503675.1"/>
    <property type="molecule type" value="Genomic_DNA"/>
</dbReference>
<dbReference type="Proteomes" id="UP001232063">
    <property type="component" value="Unassembled WGS sequence"/>
</dbReference>
<protein>
    <submittedName>
        <fullName evidence="5">Helix-turn-helix domain-containing protein</fullName>
    </submittedName>
</protein>
<comment type="caution">
    <text evidence="5">The sequence shown here is derived from an EMBL/GenBank/DDBJ whole genome shotgun (WGS) entry which is preliminary data.</text>
</comment>
<keyword evidence="1" id="KW-0805">Transcription regulation</keyword>
<dbReference type="PANTHER" id="PTHR43280">
    <property type="entry name" value="ARAC-FAMILY TRANSCRIPTIONAL REGULATOR"/>
    <property type="match status" value="1"/>
</dbReference>
<name>A0AAE3R5N0_9BACT</name>
<evidence type="ECO:0000259" key="4">
    <source>
        <dbReference type="PROSITE" id="PS01124"/>
    </source>
</evidence>
<dbReference type="SUPFAM" id="SSF46689">
    <property type="entry name" value="Homeodomain-like"/>
    <property type="match status" value="1"/>
</dbReference>
<dbReference type="AlphaFoldDB" id="A0AAE3R5N0"/>
<dbReference type="SMART" id="SM00342">
    <property type="entry name" value="HTH_ARAC"/>
    <property type="match status" value="1"/>
</dbReference>
<dbReference type="InterPro" id="IPR018060">
    <property type="entry name" value="HTH_AraC"/>
</dbReference>
<dbReference type="Gene3D" id="1.10.10.60">
    <property type="entry name" value="Homeodomain-like"/>
    <property type="match status" value="1"/>
</dbReference>
<organism evidence="5 6">
    <name type="scientific">Xanthocytophaga agilis</name>
    <dbReference type="NCBI Taxonomy" id="3048010"/>
    <lineage>
        <taxon>Bacteria</taxon>
        <taxon>Pseudomonadati</taxon>
        <taxon>Bacteroidota</taxon>
        <taxon>Cytophagia</taxon>
        <taxon>Cytophagales</taxon>
        <taxon>Rhodocytophagaceae</taxon>
        <taxon>Xanthocytophaga</taxon>
    </lineage>
</organism>
<dbReference type="GO" id="GO:0003700">
    <property type="term" value="F:DNA-binding transcription factor activity"/>
    <property type="evidence" value="ECO:0007669"/>
    <property type="project" value="InterPro"/>
</dbReference>
<accession>A0AAE3R5N0</accession>